<evidence type="ECO:0000256" key="6">
    <source>
        <dbReference type="ARBA" id="ARBA00012448"/>
    </source>
</evidence>
<dbReference type="Pfam" id="PF00905">
    <property type="entry name" value="Transpeptidase"/>
    <property type="match status" value="1"/>
</dbReference>
<dbReference type="InterPro" id="IPR012338">
    <property type="entry name" value="Beta-lactam/transpept-like"/>
</dbReference>
<dbReference type="UniPathway" id="UPA00219"/>
<comment type="pathway">
    <text evidence="25">Glycan biosynthesis.</text>
</comment>
<evidence type="ECO:0000256" key="5">
    <source>
        <dbReference type="ARBA" id="ARBA00007739"/>
    </source>
</evidence>
<evidence type="ECO:0000256" key="1">
    <source>
        <dbReference type="ARBA" id="ARBA00002624"/>
    </source>
</evidence>
<dbReference type="RefSeq" id="WP_138001895.1">
    <property type="nucleotide sequence ID" value="NZ_QGQD01000022.1"/>
</dbReference>
<evidence type="ECO:0000256" key="22">
    <source>
        <dbReference type="ARBA" id="ARBA00034000"/>
    </source>
</evidence>
<comment type="function">
    <text evidence="1">Cell wall formation. Synthesis of cross-linked peptidoglycan from the lipid intermediates. The enzyme has a penicillin-insensitive transglycosylase N-terminal domain (formation of linear glycan strands) and a penicillin-sensitive transpeptidase C-terminal domain (cross-linking of the peptide subunits).</text>
</comment>
<evidence type="ECO:0000256" key="14">
    <source>
        <dbReference type="ARBA" id="ARBA00022960"/>
    </source>
</evidence>
<dbReference type="PANTHER" id="PTHR32282:SF33">
    <property type="entry name" value="PEPTIDOGLYCAN GLYCOSYLTRANSFERASE"/>
    <property type="match status" value="1"/>
</dbReference>
<organism evidence="30 31">
    <name type="scientific">Robinsoniella peoriensis</name>
    <dbReference type="NCBI Taxonomy" id="180332"/>
    <lineage>
        <taxon>Bacteria</taxon>
        <taxon>Bacillati</taxon>
        <taxon>Bacillota</taxon>
        <taxon>Clostridia</taxon>
        <taxon>Lachnospirales</taxon>
        <taxon>Lachnospiraceae</taxon>
        <taxon>Robinsoniella</taxon>
    </lineage>
</organism>
<feature type="transmembrane region" description="Helical" evidence="27">
    <location>
        <begin position="31"/>
        <end position="55"/>
    </location>
</feature>
<comment type="caution">
    <text evidence="30">The sequence shown here is derived from an EMBL/GenBank/DDBJ whole genome shotgun (WGS) entry which is preliminary data.</text>
</comment>
<dbReference type="GO" id="GO:0009252">
    <property type="term" value="P:peptidoglycan biosynthetic process"/>
    <property type="evidence" value="ECO:0007669"/>
    <property type="project" value="UniProtKB-UniPathway"/>
</dbReference>
<keyword evidence="20" id="KW-0511">Multifunctional enzyme</keyword>
<dbReference type="InterPro" id="IPR001460">
    <property type="entry name" value="PCN-bd_Tpept"/>
</dbReference>
<keyword evidence="15" id="KW-0735">Signal-anchor</keyword>
<dbReference type="Gene3D" id="1.10.3810.10">
    <property type="entry name" value="Biosynthetic peptidoglycan transglycosylase-like"/>
    <property type="match status" value="1"/>
</dbReference>
<name>A0A4V6HSA2_9FIRM</name>
<comment type="catalytic activity">
    <reaction evidence="22">
        <text>Preferential cleavage: (Ac)2-L-Lys-D-Ala-|-D-Ala. Also transpeptidation of peptidyl-alanyl moieties that are N-acyl substituents of D-alanine.</text>
        <dbReference type="EC" id="3.4.16.4"/>
    </reaction>
</comment>
<dbReference type="GO" id="GO:0071555">
    <property type="term" value="P:cell wall organization"/>
    <property type="evidence" value="ECO:0007669"/>
    <property type="project" value="UniProtKB-KW"/>
</dbReference>
<evidence type="ECO:0000256" key="19">
    <source>
        <dbReference type="ARBA" id="ARBA00023251"/>
    </source>
</evidence>
<evidence type="ECO:0000256" key="23">
    <source>
        <dbReference type="ARBA" id="ARBA00044770"/>
    </source>
</evidence>
<comment type="catalytic activity">
    <reaction evidence="24">
        <text>[GlcNAc-(1-&gt;4)-Mur2Ac(oyl-L-Ala-gamma-D-Glu-L-Lys-D-Ala-D-Ala)](n)-di-trans,octa-cis-undecaprenyl diphosphate + beta-D-GlcNAc-(1-&gt;4)-Mur2Ac(oyl-L-Ala-gamma-D-Glu-L-Lys-D-Ala-D-Ala)-di-trans,octa-cis-undecaprenyl diphosphate = [GlcNAc-(1-&gt;4)-Mur2Ac(oyl-L-Ala-gamma-D-Glu-L-Lys-D-Ala-D-Ala)](n+1)-di-trans,octa-cis-undecaprenyl diphosphate + di-trans,octa-cis-undecaprenyl diphosphate + H(+)</text>
        <dbReference type="Rhea" id="RHEA:23708"/>
        <dbReference type="Rhea" id="RHEA-COMP:9602"/>
        <dbReference type="Rhea" id="RHEA-COMP:9603"/>
        <dbReference type="ChEBI" id="CHEBI:15378"/>
        <dbReference type="ChEBI" id="CHEBI:58405"/>
        <dbReference type="ChEBI" id="CHEBI:60033"/>
        <dbReference type="ChEBI" id="CHEBI:78435"/>
        <dbReference type="EC" id="2.4.99.28"/>
    </reaction>
</comment>
<evidence type="ECO:0000256" key="16">
    <source>
        <dbReference type="ARBA" id="ARBA00022984"/>
    </source>
</evidence>
<dbReference type="STRING" id="180332.GCA_000797495_04245"/>
<dbReference type="EC" id="3.4.16.4" evidence="6"/>
<feature type="compositionally biased region" description="Gly residues" evidence="26">
    <location>
        <begin position="897"/>
        <end position="909"/>
    </location>
</feature>
<evidence type="ECO:0000256" key="4">
    <source>
        <dbReference type="ARBA" id="ARBA00007090"/>
    </source>
</evidence>
<evidence type="ECO:0000256" key="15">
    <source>
        <dbReference type="ARBA" id="ARBA00022968"/>
    </source>
</evidence>
<comment type="pathway">
    <text evidence="3">Cell wall biogenesis; peptidoglycan biosynthesis.</text>
</comment>
<keyword evidence="9" id="KW-0645">Protease</keyword>
<evidence type="ECO:0000259" key="29">
    <source>
        <dbReference type="Pfam" id="PF00912"/>
    </source>
</evidence>
<keyword evidence="11" id="KW-0808">Transferase</keyword>
<evidence type="ECO:0000256" key="13">
    <source>
        <dbReference type="ARBA" id="ARBA00022801"/>
    </source>
</evidence>
<dbReference type="EC" id="2.4.99.28" evidence="23"/>
<keyword evidence="17 27" id="KW-1133">Transmembrane helix</keyword>
<keyword evidence="18 27" id="KW-0472">Membrane</keyword>
<evidence type="ECO:0000256" key="21">
    <source>
        <dbReference type="ARBA" id="ARBA00023316"/>
    </source>
</evidence>
<dbReference type="GO" id="GO:0008955">
    <property type="term" value="F:peptidoglycan glycosyltransferase activity"/>
    <property type="evidence" value="ECO:0007669"/>
    <property type="project" value="UniProtKB-EC"/>
</dbReference>
<dbReference type="GO" id="GO:0008658">
    <property type="term" value="F:penicillin binding"/>
    <property type="evidence" value="ECO:0007669"/>
    <property type="project" value="InterPro"/>
</dbReference>
<evidence type="ECO:0000256" key="7">
    <source>
        <dbReference type="ARBA" id="ARBA00018638"/>
    </source>
</evidence>
<keyword evidence="31" id="KW-1185">Reference proteome</keyword>
<dbReference type="InterPro" id="IPR050396">
    <property type="entry name" value="Glycosyltr_51/Transpeptidase"/>
</dbReference>
<evidence type="ECO:0000256" key="3">
    <source>
        <dbReference type="ARBA" id="ARBA00004752"/>
    </source>
</evidence>
<evidence type="ECO:0000256" key="20">
    <source>
        <dbReference type="ARBA" id="ARBA00023268"/>
    </source>
</evidence>
<evidence type="ECO:0000256" key="27">
    <source>
        <dbReference type="SAM" id="Phobius"/>
    </source>
</evidence>
<keyword evidence="10" id="KW-0328">Glycosyltransferase</keyword>
<evidence type="ECO:0000313" key="30">
    <source>
        <dbReference type="EMBL" id="TLD02168.1"/>
    </source>
</evidence>
<comment type="subcellular location">
    <subcellularLocation>
        <location evidence="2">Cell membrane</location>
        <topology evidence="2">Single-pass type II membrane protein</topology>
    </subcellularLocation>
</comment>
<evidence type="ECO:0000256" key="10">
    <source>
        <dbReference type="ARBA" id="ARBA00022676"/>
    </source>
</evidence>
<evidence type="ECO:0000256" key="25">
    <source>
        <dbReference type="ARBA" id="ARBA00060592"/>
    </source>
</evidence>
<keyword evidence="21" id="KW-0961">Cell wall biogenesis/degradation</keyword>
<dbReference type="InterPro" id="IPR036950">
    <property type="entry name" value="PBP_transglycosylase"/>
</dbReference>
<dbReference type="InterPro" id="IPR023346">
    <property type="entry name" value="Lysozyme-like_dom_sf"/>
</dbReference>
<dbReference type="Gene3D" id="3.40.710.10">
    <property type="entry name" value="DD-peptidase/beta-lactamase superfamily"/>
    <property type="match status" value="1"/>
</dbReference>
<evidence type="ECO:0000256" key="24">
    <source>
        <dbReference type="ARBA" id="ARBA00049902"/>
    </source>
</evidence>
<dbReference type="SUPFAM" id="SSF53955">
    <property type="entry name" value="Lysozyme-like"/>
    <property type="match status" value="1"/>
</dbReference>
<comment type="similarity">
    <text evidence="5">In the N-terminal section; belongs to the glycosyltransferase 51 family.</text>
</comment>
<feature type="compositionally biased region" description="Low complexity" evidence="26">
    <location>
        <begin position="910"/>
        <end position="919"/>
    </location>
</feature>
<feature type="domain" description="Penicillin-binding protein transpeptidase" evidence="28">
    <location>
        <begin position="440"/>
        <end position="696"/>
    </location>
</feature>
<evidence type="ECO:0000256" key="18">
    <source>
        <dbReference type="ARBA" id="ARBA00023136"/>
    </source>
</evidence>
<keyword evidence="12 27" id="KW-0812">Transmembrane</keyword>
<accession>A0A4V6HSA2</accession>
<evidence type="ECO:0000256" key="2">
    <source>
        <dbReference type="ARBA" id="ARBA00004401"/>
    </source>
</evidence>
<sequence length="946" mass="102493">MNYGKKEISKKQKEQTSAKVGKKIGFTFVKVLLICFVALIVGGTCIGFGLINGLIKNAPDISGMSVAPTQAATYIYDTDGNPIQKLTASDSNRTPVTIDKIPIDLQHAVVAVEDERFYEHNGIDVRGIIRAFVVGVSSGNFSEGASTITQQLLKNNVFPDWVSESSLAERFKRKFQEQYLALQLEKSLTKDQILEDYLNTINLGAGAYGVQAAAHRYFNKDVSELTLSESTVIAGITQNPSGYNPILYPEENAKRRVKVLNHMLDQGYIDQTQYDEALNDDVYSRIQETDVETGETSIYSYYEDALIDQAMDDLMEIKGYTQNQAYKALYSGGLKVFSNQDKNIQQICDEEFANPANFPSGTLIGLDYALTLESADGEASFYDSESMRVYFEAQDASFNMMFPDSDTANSYAAQYKQAVMKSGDTVLSERISLIPQPQASVVIIDQSTGYVKAIVGGRGNKEASLTLNRATSTRRQPGSTFKPITVYGPAIDRAGMTLSTVYDNAPYNYTNGPEVRNWDSDYGYSGLETIRSAITKSINVIAVKCLTDISPQTGIDYAEKFGITTLYNHDVNSNGDVLTDANQPLALGGVRDGVVNLELTGAYAAIANKGQYIEPKFYSKIEDLNGNIVIDNTTPVSSSAVKQSTAFLLTSAMEDVIKKPEGTAYGTINLGDMPVAGKSGTTDDTKDIWFEGYTPYYTCGIWGGYDNNVALPDGDIYHSYSKVLWNAIMQRIHQDLPVKEFEQPEDIVTASVCKKSGKLAIPGVCSADPRGSQVYTEYYVRGTQPVAECDVHVAVKICSKTGLKATSTCEPVTKIFVQRPTGSEGTTDDSAYAPPGGTCSGHTILDKLSDLLKGDKDKNKKESETSPDGEENKPQNPEDANKPSYPGTNTPDDTTGEGNGEGTGNGTGNGTTPPGDQNQGNGGQPTPPSYPGGNTNGDGVIDAPPQ</sequence>
<keyword evidence="16" id="KW-0573">Peptidoglycan synthesis</keyword>
<proteinExistence type="inferred from homology"/>
<feature type="compositionally biased region" description="Polar residues" evidence="26">
    <location>
        <begin position="820"/>
        <end position="829"/>
    </location>
</feature>
<dbReference type="PANTHER" id="PTHR32282">
    <property type="entry name" value="BINDING PROTEIN TRANSPEPTIDASE, PUTATIVE-RELATED"/>
    <property type="match status" value="1"/>
</dbReference>
<feature type="compositionally biased region" description="Basic and acidic residues" evidence="26">
    <location>
        <begin position="844"/>
        <end position="864"/>
    </location>
</feature>
<feature type="domain" description="Glycosyl transferase family 51" evidence="29">
    <location>
        <begin position="80"/>
        <end position="263"/>
    </location>
</feature>
<dbReference type="EMBL" id="QGQD01000022">
    <property type="protein sequence ID" value="TLD02168.1"/>
    <property type="molecule type" value="Genomic_DNA"/>
</dbReference>
<feature type="region of interest" description="Disordered" evidence="26">
    <location>
        <begin position="820"/>
        <end position="946"/>
    </location>
</feature>
<protein>
    <recommendedName>
        <fullName evidence="7">Penicillin-binding protein 1A</fullName>
        <ecNumber evidence="23">2.4.99.28</ecNumber>
        <ecNumber evidence="6">3.4.16.4</ecNumber>
    </recommendedName>
</protein>
<evidence type="ECO:0000256" key="9">
    <source>
        <dbReference type="ARBA" id="ARBA00022670"/>
    </source>
</evidence>
<dbReference type="GO" id="GO:0046677">
    <property type="term" value="P:response to antibiotic"/>
    <property type="evidence" value="ECO:0007669"/>
    <property type="project" value="UniProtKB-KW"/>
</dbReference>
<dbReference type="GO" id="GO:0009002">
    <property type="term" value="F:serine-type D-Ala-D-Ala carboxypeptidase activity"/>
    <property type="evidence" value="ECO:0007669"/>
    <property type="project" value="UniProtKB-EC"/>
</dbReference>
<dbReference type="GO" id="GO:0006508">
    <property type="term" value="P:proteolysis"/>
    <property type="evidence" value="ECO:0007669"/>
    <property type="project" value="UniProtKB-KW"/>
</dbReference>
<evidence type="ECO:0000256" key="26">
    <source>
        <dbReference type="SAM" id="MobiDB-lite"/>
    </source>
</evidence>
<dbReference type="AlphaFoldDB" id="A0A4V6HSA2"/>
<keyword evidence="8" id="KW-0121">Carboxypeptidase</keyword>
<dbReference type="GO" id="GO:0005886">
    <property type="term" value="C:plasma membrane"/>
    <property type="evidence" value="ECO:0007669"/>
    <property type="project" value="UniProtKB-SubCell"/>
</dbReference>
<dbReference type="InterPro" id="IPR001264">
    <property type="entry name" value="Glyco_trans_51"/>
</dbReference>
<comment type="similarity">
    <text evidence="4">In the C-terminal section; belongs to the transpeptidase family.</text>
</comment>
<evidence type="ECO:0000256" key="8">
    <source>
        <dbReference type="ARBA" id="ARBA00022645"/>
    </source>
</evidence>
<gene>
    <name evidence="30" type="primary">mrcA</name>
    <name evidence="30" type="ORF">DSM106044_00974</name>
</gene>
<dbReference type="FunFam" id="1.10.3810.10:FF:000001">
    <property type="entry name" value="Penicillin-binding protein 1A"/>
    <property type="match status" value="1"/>
</dbReference>
<evidence type="ECO:0000313" key="31">
    <source>
        <dbReference type="Proteomes" id="UP000306509"/>
    </source>
</evidence>
<keyword evidence="19" id="KW-0046">Antibiotic resistance</keyword>
<evidence type="ECO:0000256" key="17">
    <source>
        <dbReference type="ARBA" id="ARBA00022989"/>
    </source>
</evidence>
<keyword evidence="13" id="KW-0378">Hydrolase</keyword>
<evidence type="ECO:0000256" key="11">
    <source>
        <dbReference type="ARBA" id="ARBA00022679"/>
    </source>
</evidence>
<dbReference type="GO" id="GO:0008360">
    <property type="term" value="P:regulation of cell shape"/>
    <property type="evidence" value="ECO:0007669"/>
    <property type="project" value="UniProtKB-KW"/>
</dbReference>
<evidence type="ECO:0000259" key="28">
    <source>
        <dbReference type="Pfam" id="PF00905"/>
    </source>
</evidence>
<reference evidence="30 31" key="1">
    <citation type="journal article" date="2019" name="Anaerobe">
        <title>Detection of Robinsoniella peoriensis in multiple bone samples of a trauma patient.</title>
        <authorList>
            <person name="Schrottner P."/>
            <person name="Hartwich K."/>
            <person name="Bunk B."/>
            <person name="Schober I."/>
            <person name="Helbig S."/>
            <person name="Rudolph W.W."/>
            <person name="Gunzer F."/>
        </authorList>
    </citation>
    <scope>NUCLEOTIDE SEQUENCE [LARGE SCALE GENOMIC DNA]</scope>
    <source>
        <strain evidence="30 31">DSM 106044</strain>
    </source>
</reference>
<evidence type="ECO:0000256" key="12">
    <source>
        <dbReference type="ARBA" id="ARBA00022692"/>
    </source>
</evidence>
<dbReference type="Pfam" id="PF00912">
    <property type="entry name" value="Transgly"/>
    <property type="match status" value="1"/>
</dbReference>
<dbReference type="Proteomes" id="UP000306509">
    <property type="component" value="Unassembled WGS sequence"/>
</dbReference>
<dbReference type="SUPFAM" id="SSF56601">
    <property type="entry name" value="beta-lactamase/transpeptidase-like"/>
    <property type="match status" value="1"/>
</dbReference>
<keyword evidence="14" id="KW-0133">Cell shape</keyword>